<accession>A0AAN6U8Q7</accession>
<dbReference type="EMBL" id="MU853223">
    <property type="protein sequence ID" value="KAK4128065.1"/>
    <property type="molecule type" value="Genomic_DNA"/>
</dbReference>
<evidence type="ECO:0000313" key="3">
    <source>
        <dbReference type="Proteomes" id="UP001302602"/>
    </source>
</evidence>
<comment type="caution">
    <text evidence="2">The sequence shown here is derived from an EMBL/GenBank/DDBJ whole genome shotgun (WGS) entry which is preliminary data.</text>
</comment>
<feature type="compositionally biased region" description="Polar residues" evidence="1">
    <location>
        <begin position="61"/>
        <end position="87"/>
    </location>
</feature>
<keyword evidence="3" id="KW-1185">Reference proteome</keyword>
<reference evidence="2" key="2">
    <citation type="submission" date="2023-05" db="EMBL/GenBank/DDBJ databases">
        <authorList>
            <consortium name="Lawrence Berkeley National Laboratory"/>
            <person name="Steindorff A."/>
            <person name="Hensen N."/>
            <person name="Bonometti L."/>
            <person name="Westerberg I."/>
            <person name="Brannstrom I.O."/>
            <person name="Guillou S."/>
            <person name="Cros-Aarteil S."/>
            <person name="Calhoun S."/>
            <person name="Haridas S."/>
            <person name="Kuo A."/>
            <person name="Mondo S."/>
            <person name="Pangilinan J."/>
            <person name="Riley R."/>
            <person name="Labutti K."/>
            <person name="Andreopoulos B."/>
            <person name="Lipzen A."/>
            <person name="Chen C."/>
            <person name="Yanf M."/>
            <person name="Daum C."/>
            <person name="Ng V."/>
            <person name="Clum A."/>
            <person name="Ohm R."/>
            <person name="Martin F."/>
            <person name="Silar P."/>
            <person name="Natvig D."/>
            <person name="Lalanne C."/>
            <person name="Gautier V."/>
            <person name="Ament-Velasquez S.L."/>
            <person name="Kruys A."/>
            <person name="Hutchinson M.I."/>
            <person name="Powell A.J."/>
            <person name="Barry K."/>
            <person name="Miller A.N."/>
            <person name="Grigoriev I.V."/>
            <person name="Debuchy R."/>
            <person name="Gladieux P."/>
            <person name="Thoren M.H."/>
            <person name="Johannesson H."/>
        </authorList>
    </citation>
    <scope>NUCLEOTIDE SEQUENCE</scope>
    <source>
        <strain evidence="2">CBS 731.68</strain>
    </source>
</reference>
<dbReference type="AlphaFoldDB" id="A0AAN6U8Q7"/>
<evidence type="ECO:0000313" key="2">
    <source>
        <dbReference type="EMBL" id="KAK4128065.1"/>
    </source>
</evidence>
<dbReference type="RefSeq" id="XP_062651836.1">
    <property type="nucleotide sequence ID" value="XM_062786142.1"/>
</dbReference>
<sequence>MLNKSLKGKVFRQPYQRVQTLIPTTNVIKLRRPHLPRLSSVLICISITILNRKKAKRTHDTTSSPSSLLNNQPRSSESRSPLSQEAQ</sequence>
<dbReference type="Proteomes" id="UP001302602">
    <property type="component" value="Unassembled WGS sequence"/>
</dbReference>
<organism evidence="2 3">
    <name type="scientific">Parathielavia appendiculata</name>
    <dbReference type="NCBI Taxonomy" id="2587402"/>
    <lineage>
        <taxon>Eukaryota</taxon>
        <taxon>Fungi</taxon>
        <taxon>Dikarya</taxon>
        <taxon>Ascomycota</taxon>
        <taxon>Pezizomycotina</taxon>
        <taxon>Sordariomycetes</taxon>
        <taxon>Sordariomycetidae</taxon>
        <taxon>Sordariales</taxon>
        <taxon>Chaetomiaceae</taxon>
        <taxon>Parathielavia</taxon>
    </lineage>
</organism>
<feature type="region of interest" description="Disordered" evidence="1">
    <location>
        <begin position="52"/>
        <end position="87"/>
    </location>
</feature>
<proteinExistence type="predicted"/>
<protein>
    <submittedName>
        <fullName evidence="2">Uncharacterized protein</fullName>
    </submittedName>
</protein>
<gene>
    <name evidence="2" type="ORF">N657DRAFT_1871</name>
</gene>
<dbReference type="GeneID" id="87822908"/>
<evidence type="ECO:0000256" key="1">
    <source>
        <dbReference type="SAM" id="MobiDB-lite"/>
    </source>
</evidence>
<name>A0AAN6U8Q7_9PEZI</name>
<reference evidence="2" key="1">
    <citation type="journal article" date="2023" name="Mol. Phylogenet. Evol.">
        <title>Genome-scale phylogeny and comparative genomics of the fungal order Sordariales.</title>
        <authorList>
            <person name="Hensen N."/>
            <person name="Bonometti L."/>
            <person name="Westerberg I."/>
            <person name="Brannstrom I.O."/>
            <person name="Guillou S."/>
            <person name="Cros-Aarteil S."/>
            <person name="Calhoun S."/>
            <person name="Haridas S."/>
            <person name="Kuo A."/>
            <person name="Mondo S."/>
            <person name="Pangilinan J."/>
            <person name="Riley R."/>
            <person name="LaButti K."/>
            <person name="Andreopoulos B."/>
            <person name="Lipzen A."/>
            <person name="Chen C."/>
            <person name="Yan M."/>
            <person name="Daum C."/>
            <person name="Ng V."/>
            <person name="Clum A."/>
            <person name="Steindorff A."/>
            <person name="Ohm R.A."/>
            <person name="Martin F."/>
            <person name="Silar P."/>
            <person name="Natvig D.O."/>
            <person name="Lalanne C."/>
            <person name="Gautier V."/>
            <person name="Ament-Velasquez S.L."/>
            <person name="Kruys A."/>
            <person name="Hutchinson M.I."/>
            <person name="Powell A.J."/>
            <person name="Barry K."/>
            <person name="Miller A.N."/>
            <person name="Grigoriev I.V."/>
            <person name="Debuchy R."/>
            <person name="Gladieux P."/>
            <person name="Hiltunen Thoren M."/>
            <person name="Johannesson H."/>
        </authorList>
    </citation>
    <scope>NUCLEOTIDE SEQUENCE</scope>
    <source>
        <strain evidence="2">CBS 731.68</strain>
    </source>
</reference>